<proteinExistence type="predicted"/>
<organism evidence="1 2">
    <name type="scientific">Vitis vinifera</name>
    <name type="common">Grape</name>
    <dbReference type="NCBI Taxonomy" id="29760"/>
    <lineage>
        <taxon>Eukaryota</taxon>
        <taxon>Viridiplantae</taxon>
        <taxon>Streptophyta</taxon>
        <taxon>Embryophyta</taxon>
        <taxon>Tracheophyta</taxon>
        <taxon>Spermatophyta</taxon>
        <taxon>Magnoliopsida</taxon>
        <taxon>eudicotyledons</taxon>
        <taxon>Gunneridae</taxon>
        <taxon>Pentapetalae</taxon>
        <taxon>rosids</taxon>
        <taxon>Vitales</taxon>
        <taxon>Vitaceae</taxon>
        <taxon>Viteae</taxon>
        <taxon>Vitis</taxon>
    </lineage>
</organism>
<name>A0A438FBB0_VITVI</name>
<evidence type="ECO:0008006" key="3">
    <source>
        <dbReference type="Google" id="ProtNLM"/>
    </source>
</evidence>
<dbReference type="PANTHER" id="PTHR37610">
    <property type="entry name" value="CCHC-TYPE DOMAIN-CONTAINING PROTEIN"/>
    <property type="match status" value="1"/>
</dbReference>
<dbReference type="AlphaFoldDB" id="A0A438FBB0"/>
<gene>
    <name evidence="1" type="ORF">CK203_111281</name>
</gene>
<evidence type="ECO:0000313" key="2">
    <source>
        <dbReference type="Proteomes" id="UP000288805"/>
    </source>
</evidence>
<dbReference type="EMBL" id="QGNW01001058">
    <property type="protein sequence ID" value="RVW57277.1"/>
    <property type="molecule type" value="Genomic_DNA"/>
</dbReference>
<sequence>MHMYLRGRAKIGYLTGDTKAPNLKDTTYATWDAENSMVMVWFVNSMDEDIVSNYKCYPTAKEL</sequence>
<dbReference type="Proteomes" id="UP000288805">
    <property type="component" value="Unassembled WGS sequence"/>
</dbReference>
<evidence type="ECO:0000313" key="1">
    <source>
        <dbReference type="EMBL" id="RVW57277.1"/>
    </source>
</evidence>
<protein>
    <recommendedName>
        <fullName evidence="3">Retrotransposon Copia-like N-terminal domain-containing protein</fullName>
    </recommendedName>
</protein>
<accession>A0A438FBB0</accession>
<comment type="caution">
    <text evidence="1">The sequence shown here is derived from an EMBL/GenBank/DDBJ whole genome shotgun (WGS) entry which is preliminary data.</text>
</comment>
<reference evidence="1 2" key="1">
    <citation type="journal article" date="2018" name="PLoS Genet.">
        <title>Population sequencing reveals clonal diversity and ancestral inbreeding in the grapevine cultivar Chardonnay.</title>
        <authorList>
            <person name="Roach M.J."/>
            <person name="Johnson D.L."/>
            <person name="Bohlmann J."/>
            <person name="van Vuuren H.J."/>
            <person name="Jones S.J."/>
            <person name="Pretorius I.S."/>
            <person name="Schmidt S.A."/>
            <person name="Borneman A.R."/>
        </authorList>
    </citation>
    <scope>NUCLEOTIDE SEQUENCE [LARGE SCALE GENOMIC DNA]</scope>
    <source>
        <strain evidence="2">cv. Chardonnay</strain>
        <tissue evidence="1">Leaf</tissue>
    </source>
</reference>
<dbReference type="PANTHER" id="PTHR37610:SF47">
    <property type="entry name" value="RETROTRANSPOSON COPIA-LIKE N-TERMINAL DOMAIN-CONTAINING PROTEIN"/>
    <property type="match status" value="1"/>
</dbReference>